<evidence type="ECO:0000256" key="6">
    <source>
        <dbReference type="ARBA" id="ARBA00040155"/>
    </source>
</evidence>
<reference evidence="8" key="1">
    <citation type="journal article" date="2019" name="G3 (Bethesda)">
        <title>Genome Assemblies of Two Rare Opportunistic Yeast Pathogens: Diutina rugosa (syn. Candida rugosa) and Trichomonascus ciferrii (syn. Candida ciferrii).</title>
        <authorList>
            <person name="Mixao V."/>
            <person name="Saus E."/>
            <person name="Hansen A.P."/>
            <person name="Lass-Florl C."/>
            <person name="Gabaldon T."/>
        </authorList>
    </citation>
    <scope>NUCLEOTIDE SEQUENCE</scope>
    <source>
        <strain evidence="8">CBS 4856</strain>
    </source>
</reference>
<comment type="subcellular location">
    <subcellularLocation>
        <location evidence="1">Membrane</location>
        <topology evidence="1">Multi-pass membrane protein</topology>
    </subcellularLocation>
</comment>
<dbReference type="InterPro" id="IPR014844">
    <property type="entry name" value="PalH"/>
</dbReference>
<evidence type="ECO:0000313" key="8">
    <source>
        <dbReference type="EMBL" id="KAA8917119.1"/>
    </source>
</evidence>
<dbReference type="PANTHER" id="PTHR35779">
    <property type="entry name" value="PH-RESPONSE REGULATOR PROTEIN PALH/RIM21"/>
    <property type="match status" value="1"/>
</dbReference>
<sequence length="471" mass="52868">MEPQHIAASATTPHKRDIWRQAPTSSGDRCQPVHIPGGIVYVNGTQVRVSNATFTPDCHNGFLPSGSIKGNSFLTLLRGNTIMTDPRTNITAMNMTALQNWQIPFATSTVPLTYAISSATVIIWMLFITLVLTANRRPFFLIAVTMATVACITTYSAETLALFKSQYCHGYQDGSDLEVDITQPKIAVFWAIANCALLLAEVRTVVRLVERRREKLILFYIGVGLTIISGVFYILNIFAPSPEERDNSLDAIMVLGYLFSMATTILFNAYIIFHTITHYRIVLRMEMIVKTIVCNVCALLPTILFIMDLLRADIDDWAQLAGLAATMSASLSAWVWIDRLKEVQRKLRDNSVLGRPYYQEDGPSDFGHYDDEENKGIDGAIDDVKHTNSTVFQEKTPPSRILGFLSRDFWHIKRPQTTDSSDTAYIVTTNENPDNTILHSNPTNDTNAQLQPQMSIYNHPLRVSRHITQNN</sequence>
<feature type="transmembrane region" description="Helical" evidence="7">
    <location>
        <begin position="112"/>
        <end position="132"/>
    </location>
</feature>
<evidence type="ECO:0000256" key="2">
    <source>
        <dbReference type="ARBA" id="ARBA00022692"/>
    </source>
</evidence>
<dbReference type="EMBL" id="SWFS01000066">
    <property type="protein sequence ID" value="KAA8917119.1"/>
    <property type="molecule type" value="Genomic_DNA"/>
</dbReference>
<gene>
    <name evidence="8" type="ORF">TRICI_000791</name>
</gene>
<comment type="similarity">
    <text evidence="5">Belongs to the palH/RIM21 family.</text>
</comment>
<keyword evidence="3 7" id="KW-1133">Transmembrane helix</keyword>
<evidence type="ECO:0000256" key="4">
    <source>
        <dbReference type="ARBA" id="ARBA00023136"/>
    </source>
</evidence>
<proteinExistence type="inferred from homology"/>
<dbReference type="PANTHER" id="PTHR35779:SF1">
    <property type="entry name" value="PH-RESPONSE REGULATOR PROTEIN PALH_RIM21"/>
    <property type="match status" value="1"/>
</dbReference>
<dbReference type="VEuPathDB" id="FungiDB:TRICI_000791"/>
<evidence type="ECO:0000256" key="7">
    <source>
        <dbReference type="SAM" id="Phobius"/>
    </source>
</evidence>
<feature type="transmembrane region" description="Helical" evidence="7">
    <location>
        <begin position="218"/>
        <end position="239"/>
    </location>
</feature>
<feature type="transmembrane region" description="Helical" evidence="7">
    <location>
        <begin position="292"/>
        <end position="311"/>
    </location>
</feature>
<keyword evidence="9" id="KW-1185">Reference proteome</keyword>
<evidence type="ECO:0000256" key="3">
    <source>
        <dbReference type="ARBA" id="ARBA00022989"/>
    </source>
</evidence>
<feature type="transmembrane region" description="Helical" evidence="7">
    <location>
        <begin position="317"/>
        <end position="337"/>
    </location>
</feature>
<evidence type="ECO:0000313" key="9">
    <source>
        <dbReference type="Proteomes" id="UP000761534"/>
    </source>
</evidence>
<keyword evidence="4 7" id="KW-0472">Membrane</keyword>
<name>A0A642VBJ4_9ASCO</name>
<accession>A0A642VBJ4</accession>
<dbReference type="OrthoDB" id="5393256at2759"/>
<dbReference type="Pfam" id="PF08733">
    <property type="entry name" value="PalH"/>
    <property type="match status" value="1"/>
</dbReference>
<feature type="transmembrane region" description="Helical" evidence="7">
    <location>
        <begin position="251"/>
        <end position="271"/>
    </location>
</feature>
<dbReference type="Proteomes" id="UP000761534">
    <property type="component" value="Unassembled WGS sequence"/>
</dbReference>
<evidence type="ECO:0000256" key="1">
    <source>
        <dbReference type="ARBA" id="ARBA00004141"/>
    </source>
</evidence>
<feature type="transmembrane region" description="Helical" evidence="7">
    <location>
        <begin position="186"/>
        <end position="206"/>
    </location>
</feature>
<dbReference type="AlphaFoldDB" id="A0A642VBJ4"/>
<keyword evidence="2 7" id="KW-0812">Transmembrane</keyword>
<evidence type="ECO:0000256" key="5">
    <source>
        <dbReference type="ARBA" id="ARBA00038109"/>
    </source>
</evidence>
<dbReference type="GO" id="GO:0071467">
    <property type="term" value="P:cellular response to pH"/>
    <property type="evidence" value="ECO:0007669"/>
    <property type="project" value="TreeGrafter"/>
</dbReference>
<dbReference type="GO" id="GO:0005886">
    <property type="term" value="C:plasma membrane"/>
    <property type="evidence" value="ECO:0007669"/>
    <property type="project" value="TreeGrafter"/>
</dbReference>
<comment type="caution">
    <text evidence="8">The sequence shown here is derived from an EMBL/GenBank/DDBJ whole genome shotgun (WGS) entry which is preliminary data.</text>
</comment>
<protein>
    <recommendedName>
        <fullName evidence="6">pH-response regulator protein palH/RIM21</fullName>
    </recommendedName>
</protein>
<organism evidence="8 9">
    <name type="scientific">Trichomonascus ciferrii</name>
    <dbReference type="NCBI Taxonomy" id="44093"/>
    <lineage>
        <taxon>Eukaryota</taxon>
        <taxon>Fungi</taxon>
        <taxon>Dikarya</taxon>
        <taxon>Ascomycota</taxon>
        <taxon>Saccharomycotina</taxon>
        <taxon>Dipodascomycetes</taxon>
        <taxon>Dipodascales</taxon>
        <taxon>Trichomonascaceae</taxon>
        <taxon>Trichomonascus</taxon>
        <taxon>Trichomonascus ciferrii complex</taxon>
    </lineage>
</organism>
<feature type="transmembrane region" description="Helical" evidence="7">
    <location>
        <begin position="139"/>
        <end position="157"/>
    </location>
</feature>